<sequence length="125" mass="13548">MPSSPVVCPIIQQLMESTINAFVASSYVVSTAKPLPLGTRLLRSKPFLHGTVASTDKPLPLGTRLLRSKLFPPGSVASVAKPLPLGTRLLRSKLLLLGSVAYAAKPLPLFHNNLSFYSKFRTLHK</sequence>
<gene>
    <name evidence="1" type="ORF">Adt_41546</name>
</gene>
<keyword evidence="2" id="KW-1185">Reference proteome</keyword>
<name>A0ABD1PP56_9LAMI</name>
<dbReference type="EMBL" id="JBFOLK010000013">
    <property type="protein sequence ID" value="KAL2465695.1"/>
    <property type="molecule type" value="Genomic_DNA"/>
</dbReference>
<reference evidence="2" key="1">
    <citation type="submission" date="2024-07" db="EMBL/GenBank/DDBJ databases">
        <title>Two chromosome-level genome assemblies of Korean endemic species Abeliophyllum distichum and Forsythia ovata (Oleaceae).</title>
        <authorList>
            <person name="Jang H."/>
        </authorList>
    </citation>
    <scope>NUCLEOTIDE SEQUENCE [LARGE SCALE GENOMIC DNA]</scope>
</reference>
<proteinExistence type="predicted"/>
<organism evidence="1 2">
    <name type="scientific">Abeliophyllum distichum</name>
    <dbReference type="NCBI Taxonomy" id="126358"/>
    <lineage>
        <taxon>Eukaryota</taxon>
        <taxon>Viridiplantae</taxon>
        <taxon>Streptophyta</taxon>
        <taxon>Embryophyta</taxon>
        <taxon>Tracheophyta</taxon>
        <taxon>Spermatophyta</taxon>
        <taxon>Magnoliopsida</taxon>
        <taxon>eudicotyledons</taxon>
        <taxon>Gunneridae</taxon>
        <taxon>Pentapetalae</taxon>
        <taxon>asterids</taxon>
        <taxon>lamiids</taxon>
        <taxon>Lamiales</taxon>
        <taxon>Oleaceae</taxon>
        <taxon>Forsythieae</taxon>
        <taxon>Abeliophyllum</taxon>
    </lineage>
</organism>
<dbReference type="Proteomes" id="UP001604336">
    <property type="component" value="Unassembled WGS sequence"/>
</dbReference>
<accession>A0ABD1PP56</accession>
<dbReference type="AlphaFoldDB" id="A0ABD1PP56"/>
<comment type="caution">
    <text evidence="1">The sequence shown here is derived from an EMBL/GenBank/DDBJ whole genome shotgun (WGS) entry which is preliminary data.</text>
</comment>
<protein>
    <submittedName>
        <fullName evidence="1">Uncharacterized protein</fullName>
    </submittedName>
</protein>
<evidence type="ECO:0000313" key="2">
    <source>
        <dbReference type="Proteomes" id="UP001604336"/>
    </source>
</evidence>
<evidence type="ECO:0000313" key="1">
    <source>
        <dbReference type="EMBL" id="KAL2465695.1"/>
    </source>
</evidence>